<organism evidence="2 3">
    <name type="scientific">Paenibacillus athensensis</name>
    <dbReference type="NCBI Taxonomy" id="1967502"/>
    <lineage>
        <taxon>Bacteria</taxon>
        <taxon>Bacillati</taxon>
        <taxon>Bacillota</taxon>
        <taxon>Bacilli</taxon>
        <taxon>Bacillales</taxon>
        <taxon>Paenibacillaceae</taxon>
        <taxon>Paenibacillus</taxon>
    </lineage>
</organism>
<dbReference type="InterPro" id="IPR015797">
    <property type="entry name" value="NUDIX_hydrolase-like_dom_sf"/>
</dbReference>
<keyword evidence="3" id="KW-1185">Reference proteome</keyword>
<dbReference type="PROSITE" id="PS51462">
    <property type="entry name" value="NUDIX"/>
    <property type="match status" value="1"/>
</dbReference>
<evidence type="ECO:0000259" key="1">
    <source>
        <dbReference type="PROSITE" id="PS51462"/>
    </source>
</evidence>
<sequence length="166" mass="18441">MLSVALLWNSRDELLMMKRSLLRTLSPGLWGAVGGHMEPEELNDPRSACVREIFEETGLTEGDIAGLELRYVLLRLNGAEIRQQFFYVGHTDCDPRIATCEGDLHWVPRAEVLNRPLPFIFRMLLEHHLCHGTAPGGHPWVGTAGLNGPADTPGVLWTPLVDPGQI</sequence>
<dbReference type="AlphaFoldDB" id="A0A4Y8PV90"/>
<feature type="domain" description="Nudix hydrolase" evidence="1">
    <location>
        <begin position="1"/>
        <end position="129"/>
    </location>
</feature>
<dbReference type="InterPro" id="IPR000086">
    <property type="entry name" value="NUDIX_hydrolase_dom"/>
</dbReference>
<dbReference type="Proteomes" id="UP000298246">
    <property type="component" value="Unassembled WGS sequence"/>
</dbReference>
<dbReference type="SUPFAM" id="SSF55811">
    <property type="entry name" value="Nudix"/>
    <property type="match status" value="1"/>
</dbReference>
<name>A0A4Y8PV90_9BACL</name>
<keyword evidence="2" id="KW-0378">Hydrolase</keyword>
<dbReference type="GO" id="GO:0016787">
    <property type="term" value="F:hydrolase activity"/>
    <property type="evidence" value="ECO:0007669"/>
    <property type="project" value="UniProtKB-KW"/>
</dbReference>
<reference evidence="2 3" key="1">
    <citation type="submission" date="2017-03" db="EMBL/GenBank/DDBJ databases">
        <title>Isolation of Levoglucosan Utilizing Bacteria.</title>
        <authorList>
            <person name="Arya A.S."/>
        </authorList>
    </citation>
    <scope>NUCLEOTIDE SEQUENCE [LARGE SCALE GENOMIC DNA]</scope>
    <source>
        <strain evidence="2 3">MEC069</strain>
    </source>
</reference>
<dbReference type="Pfam" id="PF00293">
    <property type="entry name" value="NUDIX"/>
    <property type="match status" value="1"/>
</dbReference>
<evidence type="ECO:0000313" key="2">
    <source>
        <dbReference type="EMBL" id="TFE84847.1"/>
    </source>
</evidence>
<gene>
    <name evidence="2" type="ORF">B5M42_18985</name>
</gene>
<comment type="caution">
    <text evidence="2">The sequence shown here is derived from an EMBL/GenBank/DDBJ whole genome shotgun (WGS) entry which is preliminary data.</text>
</comment>
<protein>
    <submittedName>
        <fullName evidence="2">NUDIX hydrolase</fullName>
    </submittedName>
</protein>
<dbReference type="EMBL" id="MYFO01000031">
    <property type="protein sequence ID" value="TFE84847.1"/>
    <property type="molecule type" value="Genomic_DNA"/>
</dbReference>
<dbReference type="OrthoDB" id="9804563at2"/>
<dbReference type="Gene3D" id="3.90.79.10">
    <property type="entry name" value="Nucleoside Triphosphate Pyrophosphohydrolase"/>
    <property type="match status" value="1"/>
</dbReference>
<evidence type="ECO:0000313" key="3">
    <source>
        <dbReference type="Proteomes" id="UP000298246"/>
    </source>
</evidence>
<accession>A0A4Y8PV90</accession>
<proteinExistence type="predicted"/>